<comment type="caution">
    <text evidence="1">The sequence shown here is derived from an EMBL/GenBank/DDBJ whole genome shotgun (WGS) entry which is preliminary data.</text>
</comment>
<proteinExistence type="predicted"/>
<dbReference type="AlphaFoldDB" id="A0A8H6KXM9"/>
<reference evidence="1" key="1">
    <citation type="journal article" date="2020" name="Phytopathology">
        <title>Genome Sequence Resources of Colletotrichum truncatum, C. plurivorum, C. musicola, and C. sojae: Four Species Pathogenic to Soybean (Glycine max).</title>
        <authorList>
            <person name="Rogerio F."/>
            <person name="Boufleur T.R."/>
            <person name="Ciampi-Guillardi M."/>
            <person name="Sukno S.A."/>
            <person name="Thon M.R."/>
            <person name="Massola Junior N.S."/>
            <person name="Baroncelli R."/>
        </authorList>
    </citation>
    <scope>NUCLEOTIDE SEQUENCE</scope>
    <source>
        <strain evidence="1">LFN00145</strain>
    </source>
</reference>
<gene>
    <name evidence="1" type="ORF">CPLU01_01875</name>
</gene>
<dbReference type="Proteomes" id="UP000654918">
    <property type="component" value="Unassembled WGS sequence"/>
</dbReference>
<evidence type="ECO:0000313" key="1">
    <source>
        <dbReference type="EMBL" id="KAF6839455.1"/>
    </source>
</evidence>
<organism evidence="1 2">
    <name type="scientific">Colletotrichum plurivorum</name>
    <dbReference type="NCBI Taxonomy" id="2175906"/>
    <lineage>
        <taxon>Eukaryota</taxon>
        <taxon>Fungi</taxon>
        <taxon>Dikarya</taxon>
        <taxon>Ascomycota</taxon>
        <taxon>Pezizomycotina</taxon>
        <taxon>Sordariomycetes</taxon>
        <taxon>Hypocreomycetidae</taxon>
        <taxon>Glomerellales</taxon>
        <taxon>Glomerellaceae</taxon>
        <taxon>Colletotrichum</taxon>
        <taxon>Colletotrichum orchidearum species complex</taxon>
    </lineage>
</organism>
<sequence length="381" mass="41466">MSFGHRPVSWLNYEHQFSGRRTPGFAKTRRTRGASQIQHLSLTTPTWWYPEQDGFVEVDAKEVETTVVQSADPDMSCPPEMDSSSHRSRDVAVIPAISRECEDSEGRRWTALAAGGTLNGGTVDGAVFLPGGFFATAVVVWHVGHVGARAVLLRRQINTTSVEIRRYEPLKCAVAATANYNAARVWPTDGRPFTSGGSPQSFLCQPPGGHQKAVTDSRPTTPLCLVVNIDFRRRIDVGGAARHSSACLVLPRRTTDGSRRRSGVDYIGLNVADCSTRSDKALEMPTCHYIPWCPSVSIDLILQPHAAITGTSACVLACLEAASRASPPRIQYTLGLDSVAIDPFSKPMRCWGHGLVPLLTSDGRLTKGRYLEVAGTKDHEE</sequence>
<evidence type="ECO:0000313" key="2">
    <source>
        <dbReference type="Proteomes" id="UP000654918"/>
    </source>
</evidence>
<accession>A0A8H6KXM9</accession>
<name>A0A8H6KXM9_9PEZI</name>
<dbReference type="EMBL" id="WIGO01000013">
    <property type="protein sequence ID" value="KAF6839455.1"/>
    <property type="molecule type" value="Genomic_DNA"/>
</dbReference>
<protein>
    <submittedName>
        <fullName evidence="1">Uncharacterized protein</fullName>
    </submittedName>
</protein>
<keyword evidence="2" id="KW-1185">Reference proteome</keyword>